<dbReference type="AlphaFoldDB" id="A0A1W6LPY0"/>
<organism evidence="4 5">
    <name type="scientific">Sedimentisphaera salicampi</name>
    <dbReference type="NCBI Taxonomy" id="1941349"/>
    <lineage>
        <taxon>Bacteria</taxon>
        <taxon>Pseudomonadati</taxon>
        <taxon>Planctomycetota</taxon>
        <taxon>Phycisphaerae</taxon>
        <taxon>Sedimentisphaerales</taxon>
        <taxon>Sedimentisphaeraceae</taxon>
        <taxon>Sedimentisphaera</taxon>
    </lineage>
</organism>
<dbReference type="PROSITE" id="PS50005">
    <property type="entry name" value="TPR"/>
    <property type="match status" value="1"/>
</dbReference>
<feature type="repeat" description="TPR" evidence="1">
    <location>
        <begin position="70"/>
        <end position="103"/>
    </location>
</feature>
<feature type="signal peptide" evidence="3">
    <location>
        <begin position="1"/>
        <end position="21"/>
    </location>
</feature>
<evidence type="ECO:0000313" key="5">
    <source>
        <dbReference type="Proteomes" id="UP000193334"/>
    </source>
</evidence>
<dbReference type="EMBL" id="CP021023">
    <property type="protein sequence ID" value="ARN57792.1"/>
    <property type="molecule type" value="Genomic_DNA"/>
</dbReference>
<feature type="chain" id="PRO_5010888126" evidence="3">
    <location>
        <begin position="22"/>
        <end position="263"/>
    </location>
</feature>
<sequence length="263" mass="29255" precursor="true">MKALKFLIAAIFLSLLVPAFGNEISASTEKLAEKAETAFEQANSAENSQKLYLKAAKLYEKAAEAGAKNHKLYLNIGNCYFLAGDIGRAILNYRKAERLNPRSRAVQKNLSAARNLRLDKIDPNPENIIASNIFFWHKDFSLKTRFYAALLLVSVLIILISIRLSCPAFPGFWPSLCVLIFLLVCFGVSAGLGISQQDNSEGVITADKTVARKGNGEVYKKAFETPLHSGTEFDVLEVREDWIKAGFPDDSIAWVKRKDCELF</sequence>
<dbReference type="InterPro" id="IPR011990">
    <property type="entry name" value="TPR-like_helical_dom_sf"/>
</dbReference>
<dbReference type="RefSeq" id="WP_085756411.1">
    <property type="nucleotide sequence ID" value="NZ_CP021023.1"/>
</dbReference>
<dbReference type="Gene3D" id="1.25.40.10">
    <property type="entry name" value="Tetratricopeptide repeat domain"/>
    <property type="match status" value="1"/>
</dbReference>
<keyword evidence="2" id="KW-1133">Transmembrane helix</keyword>
<feature type="transmembrane region" description="Helical" evidence="2">
    <location>
        <begin position="146"/>
        <end position="165"/>
    </location>
</feature>
<keyword evidence="2" id="KW-0812">Transmembrane</keyword>
<dbReference type="InterPro" id="IPR019734">
    <property type="entry name" value="TPR_rpt"/>
</dbReference>
<keyword evidence="5" id="KW-1185">Reference proteome</keyword>
<dbReference type="SUPFAM" id="SSF48452">
    <property type="entry name" value="TPR-like"/>
    <property type="match status" value="1"/>
</dbReference>
<keyword evidence="2" id="KW-0472">Membrane</keyword>
<evidence type="ECO:0000256" key="3">
    <source>
        <dbReference type="SAM" id="SignalP"/>
    </source>
</evidence>
<keyword evidence="3" id="KW-0732">Signal</keyword>
<proteinExistence type="predicted"/>
<feature type="transmembrane region" description="Helical" evidence="2">
    <location>
        <begin position="171"/>
        <end position="194"/>
    </location>
</feature>
<gene>
    <name evidence="4" type="ORF">STSP1_02218</name>
</gene>
<protein>
    <submittedName>
        <fullName evidence="4">Uncharacterized protein</fullName>
    </submittedName>
</protein>
<reference evidence="5" key="1">
    <citation type="submission" date="2017-04" db="EMBL/GenBank/DDBJ databases">
        <title>Comparative genomics and description of representatives of a novel lineage of planctomycetes thriving in anoxic sediments.</title>
        <authorList>
            <person name="Spring S."/>
            <person name="Bunk B."/>
            <person name="Sproer C."/>
        </authorList>
    </citation>
    <scope>NUCLEOTIDE SEQUENCE [LARGE SCALE GENOMIC DNA]</scope>
    <source>
        <strain evidence="5">ST-PulAB-D4</strain>
    </source>
</reference>
<dbReference type="KEGG" id="pbp:STSP1_02218"/>
<evidence type="ECO:0000256" key="1">
    <source>
        <dbReference type="PROSITE-ProRule" id="PRU00339"/>
    </source>
</evidence>
<dbReference type="Proteomes" id="UP000193334">
    <property type="component" value="Chromosome"/>
</dbReference>
<evidence type="ECO:0000256" key="2">
    <source>
        <dbReference type="SAM" id="Phobius"/>
    </source>
</evidence>
<dbReference type="STRING" id="1941349.STSP1_02218"/>
<name>A0A1W6LPY0_9BACT</name>
<evidence type="ECO:0000313" key="4">
    <source>
        <dbReference type="EMBL" id="ARN57792.1"/>
    </source>
</evidence>
<accession>A0A1W6LPY0</accession>
<dbReference type="SMART" id="SM00028">
    <property type="entry name" value="TPR"/>
    <property type="match status" value="1"/>
</dbReference>
<keyword evidence="1" id="KW-0802">TPR repeat</keyword>